<protein>
    <recommendedName>
        <fullName evidence="2">SWIM-type domain-containing protein</fullName>
    </recommendedName>
</protein>
<dbReference type="OrthoDB" id="96470at2759"/>
<dbReference type="PANTHER" id="PTHR31569:SF4">
    <property type="entry name" value="SWIM-TYPE DOMAIN-CONTAINING PROTEIN"/>
    <property type="match status" value="1"/>
</dbReference>
<evidence type="ECO:0000256" key="1">
    <source>
        <dbReference type="PROSITE-ProRule" id="PRU00325"/>
    </source>
</evidence>
<proteinExistence type="predicted"/>
<sequence length="142" mass="16025">MSTVLRFTIHYVASQIASQYASALEKAGSYRFEDDPDDAGVVIVGGKFVEHRLNVTTWSCDCAFAKSMKLPCRHAIGYRKSKRLPGSLLPCVCIDSRWTSSVSDLKKVKQFSIDLLDHAGMENRKRLKQSHADKYREAIRIT</sequence>
<gene>
    <name evidence="3" type="ORF">PHMEG_00014500</name>
</gene>
<dbReference type="AlphaFoldDB" id="A0A225W585"/>
<comment type="caution">
    <text evidence="3">The sequence shown here is derived from an EMBL/GenBank/DDBJ whole genome shotgun (WGS) entry which is preliminary data.</text>
</comment>
<keyword evidence="4" id="KW-1185">Reference proteome</keyword>
<keyword evidence="1" id="KW-0479">Metal-binding</keyword>
<reference evidence="4" key="1">
    <citation type="submission" date="2017-03" db="EMBL/GenBank/DDBJ databases">
        <title>Phytopthora megakarya and P. palmivora, two closely related causual agents of cacao black pod achieved similar genome size and gene model numbers by different mechanisms.</title>
        <authorList>
            <person name="Ali S."/>
            <person name="Shao J."/>
            <person name="Larry D.J."/>
            <person name="Kronmiller B."/>
            <person name="Shen D."/>
            <person name="Strem M.D."/>
            <person name="Melnick R.L."/>
            <person name="Guiltinan M.J."/>
            <person name="Tyler B.M."/>
            <person name="Meinhardt L.W."/>
            <person name="Bailey B.A."/>
        </authorList>
    </citation>
    <scope>NUCLEOTIDE SEQUENCE [LARGE SCALE GENOMIC DNA]</scope>
    <source>
        <strain evidence="4">zdho120</strain>
    </source>
</reference>
<dbReference type="InterPro" id="IPR052579">
    <property type="entry name" value="Zinc_finger_SWIM"/>
</dbReference>
<dbReference type="PROSITE" id="PS50966">
    <property type="entry name" value="ZF_SWIM"/>
    <property type="match status" value="1"/>
</dbReference>
<dbReference type="InterPro" id="IPR007527">
    <property type="entry name" value="Znf_SWIM"/>
</dbReference>
<evidence type="ECO:0000313" key="4">
    <source>
        <dbReference type="Proteomes" id="UP000198211"/>
    </source>
</evidence>
<accession>A0A225W585</accession>
<keyword evidence="1" id="KW-0862">Zinc</keyword>
<dbReference type="EMBL" id="NBNE01001871">
    <property type="protein sequence ID" value="OWZ12358.1"/>
    <property type="molecule type" value="Genomic_DNA"/>
</dbReference>
<feature type="domain" description="SWIM-type" evidence="2">
    <location>
        <begin position="51"/>
        <end position="83"/>
    </location>
</feature>
<evidence type="ECO:0000313" key="3">
    <source>
        <dbReference type="EMBL" id="OWZ12358.1"/>
    </source>
</evidence>
<keyword evidence="1" id="KW-0863">Zinc-finger</keyword>
<dbReference type="PANTHER" id="PTHR31569">
    <property type="entry name" value="SWIM-TYPE DOMAIN-CONTAINING PROTEIN"/>
    <property type="match status" value="1"/>
</dbReference>
<organism evidence="3 4">
    <name type="scientific">Phytophthora megakarya</name>
    <dbReference type="NCBI Taxonomy" id="4795"/>
    <lineage>
        <taxon>Eukaryota</taxon>
        <taxon>Sar</taxon>
        <taxon>Stramenopiles</taxon>
        <taxon>Oomycota</taxon>
        <taxon>Peronosporomycetes</taxon>
        <taxon>Peronosporales</taxon>
        <taxon>Peronosporaceae</taxon>
        <taxon>Phytophthora</taxon>
    </lineage>
</organism>
<name>A0A225W585_9STRA</name>
<dbReference type="GO" id="GO:0008270">
    <property type="term" value="F:zinc ion binding"/>
    <property type="evidence" value="ECO:0007669"/>
    <property type="project" value="UniProtKB-KW"/>
</dbReference>
<evidence type="ECO:0000259" key="2">
    <source>
        <dbReference type="PROSITE" id="PS50966"/>
    </source>
</evidence>
<dbReference type="Proteomes" id="UP000198211">
    <property type="component" value="Unassembled WGS sequence"/>
</dbReference>
<dbReference type="Pfam" id="PF04434">
    <property type="entry name" value="SWIM"/>
    <property type="match status" value="1"/>
</dbReference>